<feature type="transmembrane region" description="Helical" evidence="6">
    <location>
        <begin position="43"/>
        <end position="61"/>
    </location>
</feature>
<evidence type="ECO:0000256" key="1">
    <source>
        <dbReference type="ARBA" id="ARBA00004651"/>
    </source>
</evidence>
<proteinExistence type="predicted"/>
<organism evidence="7 8">
    <name type="scientific">Fusobacterium necrogenes</name>
    <dbReference type="NCBI Taxonomy" id="858"/>
    <lineage>
        <taxon>Bacteria</taxon>
        <taxon>Fusobacteriati</taxon>
        <taxon>Fusobacteriota</taxon>
        <taxon>Fusobacteriia</taxon>
        <taxon>Fusobacteriales</taxon>
        <taxon>Fusobacteriaceae</taxon>
        <taxon>Fusobacterium</taxon>
    </lineage>
</organism>
<dbReference type="PANTHER" id="PTHR30250:SF26">
    <property type="entry name" value="PSMA PROTEIN"/>
    <property type="match status" value="1"/>
</dbReference>
<keyword evidence="8" id="KW-1185">Reference proteome</keyword>
<dbReference type="PANTHER" id="PTHR30250">
    <property type="entry name" value="PST FAMILY PREDICTED COLANIC ACID TRANSPORTER"/>
    <property type="match status" value="1"/>
</dbReference>
<dbReference type="Proteomes" id="UP000255328">
    <property type="component" value="Unassembled WGS sequence"/>
</dbReference>
<dbReference type="RefSeq" id="WP_115271255.1">
    <property type="nucleotide sequence ID" value="NZ_UGGU01000003.1"/>
</dbReference>
<gene>
    <name evidence="7" type="ORF">NCTC10723_01772</name>
</gene>
<dbReference type="AlphaFoldDB" id="A0A377GZ69"/>
<evidence type="ECO:0000313" key="8">
    <source>
        <dbReference type="Proteomes" id="UP000255328"/>
    </source>
</evidence>
<feature type="transmembrane region" description="Helical" evidence="6">
    <location>
        <begin position="361"/>
        <end position="381"/>
    </location>
</feature>
<dbReference type="InterPro" id="IPR050833">
    <property type="entry name" value="Poly_Biosynth_Transport"/>
</dbReference>
<feature type="transmembrane region" description="Helical" evidence="6">
    <location>
        <begin position="240"/>
        <end position="259"/>
    </location>
</feature>
<evidence type="ECO:0000256" key="4">
    <source>
        <dbReference type="ARBA" id="ARBA00022989"/>
    </source>
</evidence>
<evidence type="ECO:0000256" key="3">
    <source>
        <dbReference type="ARBA" id="ARBA00022692"/>
    </source>
</evidence>
<protein>
    <submittedName>
        <fullName evidence="7">Polysaccharide biosynthesis protein</fullName>
    </submittedName>
</protein>
<evidence type="ECO:0000256" key="5">
    <source>
        <dbReference type="ARBA" id="ARBA00023136"/>
    </source>
</evidence>
<feature type="transmembrane region" description="Helical" evidence="6">
    <location>
        <begin position="174"/>
        <end position="194"/>
    </location>
</feature>
<name>A0A377GZ69_9FUSO</name>
<keyword evidence="2" id="KW-1003">Cell membrane</keyword>
<reference evidence="7 8" key="1">
    <citation type="submission" date="2018-06" db="EMBL/GenBank/DDBJ databases">
        <authorList>
            <consortium name="Pathogen Informatics"/>
            <person name="Doyle S."/>
        </authorList>
    </citation>
    <scope>NUCLEOTIDE SEQUENCE [LARGE SCALE GENOMIC DNA]</scope>
    <source>
        <strain evidence="7 8">NCTC10723</strain>
    </source>
</reference>
<dbReference type="EMBL" id="UGGU01000003">
    <property type="protein sequence ID" value="STO32279.1"/>
    <property type="molecule type" value="Genomic_DNA"/>
</dbReference>
<evidence type="ECO:0000256" key="6">
    <source>
        <dbReference type="SAM" id="Phobius"/>
    </source>
</evidence>
<feature type="transmembrane region" description="Helical" evidence="6">
    <location>
        <begin position="393"/>
        <end position="410"/>
    </location>
</feature>
<dbReference type="OrthoDB" id="2864264at2"/>
<feature type="transmembrane region" description="Helical" evidence="6">
    <location>
        <begin position="109"/>
        <end position="127"/>
    </location>
</feature>
<keyword evidence="5 6" id="KW-0472">Membrane</keyword>
<comment type="subcellular location">
    <subcellularLocation>
        <location evidence="1">Cell membrane</location>
        <topology evidence="1">Multi-pass membrane protein</topology>
    </subcellularLocation>
</comment>
<dbReference type="GO" id="GO:0005886">
    <property type="term" value="C:plasma membrane"/>
    <property type="evidence" value="ECO:0007669"/>
    <property type="project" value="UniProtKB-SubCell"/>
</dbReference>
<feature type="transmembrane region" description="Helical" evidence="6">
    <location>
        <begin position="139"/>
        <end position="162"/>
    </location>
</feature>
<dbReference type="NCBIfam" id="NF041503">
    <property type="entry name" value="WZX_like"/>
    <property type="match status" value="1"/>
</dbReference>
<sequence>MQIEIKNRDVLWGYLAQFLNIGVGVLILPVILRKLPSQELGIWYIFLAISNLVYLLDFGFLPTIQRNISYVFSGAQELKKEGISEVGREVNYQLLNDLIAMSKKLYRKVSMITLIICMTFGNIYIYSLSKNLENSKEIIISWLCYILSIILNFYYYYFNALLRGRGLIGEANKIMIVSKIGLLIITIFFLNLNYGLLSLTFGNLVSVVITRILSYRAFYTNELKEKLKDKKVIDKNLFEVILYNSKKIGLVSLGAFLILRGNTFIASKYLSLEIVGKYGLTLQIYGILGALSSMVFQTFIPKFSQYRLENNNKSLKELYSFAYLINILIYIFGVFFISLLAPKVLEILGTKTKLLDIRELIFIGIYLCLEVIHSNAAGVIATKNVIPYVKPSICSGIGIIVLSIILIKYFKLGLWGLLLSQFIVQLSYNNWKWPLEVNKELGLNSFTIFILGINKLNKVLKGEKI</sequence>
<evidence type="ECO:0000313" key="7">
    <source>
        <dbReference type="EMBL" id="STO32279.1"/>
    </source>
</evidence>
<dbReference type="InterPro" id="IPR048122">
    <property type="entry name" value="WZX-like"/>
</dbReference>
<feature type="transmembrane region" description="Helical" evidence="6">
    <location>
        <begin position="12"/>
        <end position="31"/>
    </location>
</feature>
<keyword evidence="3 6" id="KW-0812">Transmembrane</keyword>
<keyword evidence="4 6" id="KW-1133">Transmembrane helix</keyword>
<evidence type="ECO:0000256" key="2">
    <source>
        <dbReference type="ARBA" id="ARBA00022475"/>
    </source>
</evidence>
<feature type="transmembrane region" description="Helical" evidence="6">
    <location>
        <begin position="279"/>
        <end position="300"/>
    </location>
</feature>
<accession>A0A377GZ69</accession>
<feature type="transmembrane region" description="Helical" evidence="6">
    <location>
        <begin position="321"/>
        <end position="341"/>
    </location>
</feature>